<dbReference type="GO" id="GO:0004672">
    <property type="term" value="F:protein kinase activity"/>
    <property type="evidence" value="ECO:0007669"/>
    <property type="project" value="UniProtKB-ARBA"/>
</dbReference>
<dbReference type="EC" id="3.1.4.52" evidence="5"/>
<dbReference type="Pfam" id="PF13487">
    <property type="entry name" value="HD_5"/>
    <property type="match status" value="1"/>
</dbReference>
<dbReference type="InterPro" id="IPR036641">
    <property type="entry name" value="HPT_dom_sf"/>
</dbReference>
<dbReference type="SUPFAM" id="SSF109604">
    <property type="entry name" value="HD-domain/PDEase-like"/>
    <property type="match status" value="1"/>
</dbReference>
<dbReference type="InterPro" id="IPR052020">
    <property type="entry name" value="Cyclic_di-GMP/3'3'-cGAMP_PDE"/>
</dbReference>
<keyword evidence="6" id="KW-1185">Reference proteome</keyword>
<evidence type="ECO:0000259" key="3">
    <source>
        <dbReference type="PROSITE" id="PS50894"/>
    </source>
</evidence>
<dbReference type="Pfam" id="PF01627">
    <property type="entry name" value="Hpt"/>
    <property type="match status" value="1"/>
</dbReference>
<organism evidence="5 6">
    <name type="scientific">Candidatus Accumulibacter adjunctus</name>
    <dbReference type="NCBI Taxonomy" id="1454001"/>
    <lineage>
        <taxon>Bacteria</taxon>
        <taxon>Pseudomonadati</taxon>
        <taxon>Pseudomonadota</taxon>
        <taxon>Betaproteobacteria</taxon>
        <taxon>Candidatus Accumulibacter</taxon>
    </lineage>
</organism>
<dbReference type="PROSITE" id="PS51832">
    <property type="entry name" value="HD_GYP"/>
    <property type="match status" value="1"/>
</dbReference>
<gene>
    <name evidence="5" type="primary">rpfG_7</name>
    <name evidence="5" type="ORF">AW08_03241</name>
</gene>
<dbReference type="PANTHER" id="PTHR45228">
    <property type="entry name" value="CYCLIC DI-GMP PHOSPHODIESTERASE TM_0186-RELATED"/>
    <property type="match status" value="1"/>
</dbReference>
<feature type="domain" description="HD-GYP" evidence="4">
    <location>
        <begin position="172"/>
        <end position="364"/>
    </location>
</feature>
<dbReference type="PROSITE" id="PS50894">
    <property type="entry name" value="HPT"/>
    <property type="match status" value="1"/>
</dbReference>
<dbReference type="PATRIC" id="fig|1454001.3.peg.3290"/>
<proteinExistence type="predicted"/>
<dbReference type="CDD" id="cd00077">
    <property type="entry name" value="HDc"/>
    <property type="match status" value="1"/>
</dbReference>
<comment type="caution">
    <text evidence="5">The sequence shown here is derived from an EMBL/GenBank/DDBJ whole genome shotgun (WGS) entry which is preliminary data.</text>
</comment>
<dbReference type="InterPro" id="IPR008207">
    <property type="entry name" value="Sig_transdc_His_kin_Hpt_dom"/>
</dbReference>
<dbReference type="EMBL" id="JFAX01000023">
    <property type="protein sequence ID" value="EXI65443.1"/>
    <property type="molecule type" value="Genomic_DNA"/>
</dbReference>
<evidence type="ECO:0000256" key="2">
    <source>
        <dbReference type="PROSITE-ProRule" id="PRU00110"/>
    </source>
</evidence>
<feature type="domain" description="HPt" evidence="3">
    <location>
        <begin position="16"/>
        <end position="116"/>
    </location>
</feature>
<name>A0A011M732_9PROT</name>
<dbReference type="AlphaFoldDB" id="A0A011M732"/>
<dbReference type="Proteomes" id="UP000020218">
    <property type="component" value="Unassembled WGS sequence"/>
</dbReference>
<dbReference type="SMART" id="SM00073">
    <property type="entry name" value="HPT"/>
    <property type="match status" value="1"/>
</dbReference>
<dbReference type="PANTHER" id="PTHR45228:SF4">
    <property type="entry name" value="LIPOPROTEIN"/>
    <property type="match status" value="1"/>
</dbReference>
<dbReference type="InterPro" id="IPR003607">
    <property type="entry name" value="HD/PDEase_dom"/>
</dbReference>
<dbReference type="GO" id="GO:0071111">
    <property type="term" value="F:cyclic-guanylate-specific phosphodiesterase activity"/>
    <property type="evidence" value="ECO:0007669"/>
    <property type="project" value="UniProtKB-EC"/>
</dbReference>
<dbReference type="Gene3D" id="1.10.3210.10">
    <property type="entry name" value="Hypothetical protein af1432"/>
    <property type="match status" value="1"/>
</dbReference>
<dbReference type="SUPFAM" id="SSF47226">
    <property type="entry name" value="Histidine-containing phosphotransfer domain, HPT domain"/>
    <property type="match status" value="1"/>
</dbReference>
<protein>
    <submittedName>
        <fullName evidence="5">Cyclic di-GMP phosphodiesterase response regulator RpfG</fullName>
        <ecNumber evidence="5">3.1.4.52</ecNumber>
    </submittedName>
</protein>
<accession>A0A011M732</accession>
<reference evidence="5" key="1">
    <citation type="submission" date="2014-02" db="EMBL/GenBank/DDBJ databases">
        <title>Expanding our view of genomic diversity in Candidatus Accumulibacter clades.</title>
        <authorList>
            <person name="Skennerton C.T."/>
            <person name="Barr J.J."/>
            <person name="Slater F.R."/>
            <person name="Bond P.L."/>
            <person name="Tyson G.W."/>
        </authorList>
    </citation>
    <scope>NUCLEOTIDE SEQUENCE [LARGE SCALE GENOMIC DNA]</scope>
</reference>
<keyword evidence="1" id="KW-0902">Two-component regulatory system</keyword>
<sequence length="364" mass="40363">MDRQRIEDWLRVDPEGLQDFIDGLRDYLPAIERDVARLRVARDDRDALGSLFRSLHNIKGDAALCRVALAVALVHPIETMLERVRRHEVPFTDLLSEMVLLVVDHLELAMNRLAAGHAFADLRVEPLVQGIEELAQLAPSEFDERLSSLIGLLASRRSLAGGGSDPAGEPTALRRQREDLSFFRSLARQLDGRSPRFAGRCERLARLVLQTNQAAGGGIDPAQLEAAVYMHDLGMMFLAEAAWLKPGRMTAEDKVALHRHPLQAAGLLSRMVGWAEAAEMVAQHHESPDGKGYPQGLPAAAICPGARLLAMVDAFDSVMLKHDHRGRKRSVLLAIAEINACDRQFAAEWIAPFNQVVRRLLDDR</sequence>
<evidence type="ECO:0000313" key="5">
    <source>
        <dbReference type="EMBL" id="EXI65443.1"/>
    </source>
</evidence>
<evidence type="ECO:0000259" key="4">
    <source>
        <dbReference type="PROSITE" id="PS51832"/>
    </source>
</evidence>
<keyword evidence="5" id="KW-0378">Hydrolase</keyword>
<dbReference type="STRING" id="1454001.AW08_03241"/>
<dbReference type="Gene3D" id="1.20.120.160">
    <property type="entry name" value="HPT domain"/>
    <property type="match status" value="1"/>
</dbReference>
<keyword evidence="2" id="KW-0597">Phosphoprotein</keyword>
<evidence type="ECO:0000313" key="6">
    <source>
        <dbReference type="Proteomes" id="UP000020218"/>
    </source>
</evidence>
<feature type="modified residue" description="Phosphohistidine" evidence="2">
    <location>
        <position position="56"/>
    </location>
</feature>
<dbReference type="CDD" id="cd00088">
    <property type="entry name" value="HPT"/>
    <property type="match status" value="1"/>
</dbReference>
<dbReference type="GO" id="GO:0000160">
    <property type="term" value="P:phosphorelay signal transduction system"/>
    <property type="evidence" value="ECO:0007669"/>
    <property type="project" value="UniProtKB-KW"/>
</dbReference>
<dbReference type="InterPro" id="IPR037522">
    <property type="entry name" value="HD_GYP_dom"/>
</dbReference>
<evidence type="ECO:0000256" key="1">
    <source>
        <dbReference type="ARBA" id="ARBA00023012"/>
    </source>
</evidence>